<keyword evidence="4" id="KW-1185">Reference proteome</keyword>
<feature type="region of interest" description="Disordered" evidence="1">
    <location>
        <begin position="442"/>
        <end position="461"/>
    </location>
</feature>
<dbReference type="PROSITE" id="PS50275">
    <property type="entry name" value="SAC"/>
    <property type="match status" value="1"/>
</dbReference>
<organism evidence="3 4">
    <name type="scientific">Tritrichomonas musculus</name>
    <dbReference type="NCBI Taxonomy" id="1915356"/>
    <lineage>
        <taxon>Eukaryota</taxon>
        <taxon>Metamonada</taxon>
        <taxon>Parabasalia</taxon>
        <taxon>Tritrichomonadida</taxon>
        <taxon>Tritrichomonadidae</taxon>
        <taxon>Tritrichomonas</taxon>
    </lineage>
</organism>
<feature type="region of interest" description="Disordered" evidence="1">
    <location>
        <begin position="1060"/>
        <end position="1107"/>
    </location>
</feature>
<evidence type="ECO:0000313" key="4">
    <source>
        <dbReference type="Proteomes" id="UP001470230"/>
    </source>
</evidence>
<dbReference type="EMBL" id="JAPFFF010000015">
    <property type="protein sequence ID" value="KAK8866750.1"/>
    <property type="molecule type" value="Genomic_DNA"/>
</dbReference>
<dbReference type="Pfam" id="PF02383">
    <property type="entry name" value="Syja_N"/>
    <property type="match status" value="1"/>
</dbReference>
<comment type="caution">
    <text evidence="3">The sequence shown here is derived from an EMBL/GenBank/DDBJ whole genome shotgun (WGS) entry which is preliminary data.</text>
</comment>
<evidence type="ECO:0000259" key="2">
    <source>
        <dbReference type="PROSITE" id="PS50275"/>
    </source>
</evidence>
<dbReference type="PANTHER" id="PTHR46817:SF1">
    <property type="entry name" value="SAC DOMAIN-CONTAINING PROTEIN"/>
    <property type="match status" value="1"/>
</dbReference>
<feature type="compositionally biased region" description="Low complexity" evidence="1">
    <location>
        <begin position="1072"/>
        <end position="1082"/>
    </location>
</feature>
<name>A0ABR2IP42_9EUKA</name>
<evidence type="ECO:0000256" key="1">
    <source>
        <dbReference type="SAM" id="MobiDB-lite"/>
    </source>
</evidence>
<accession>A0ABR2IP42</accession>
<dbReference type="PANTHER" id="PTHR46817">
    <property type="entry name" value="PHOSPHOINOSITIDE PHOSPHATASE SAC9-RELATED"/>
    <property type="match status" value="1"/>
</dbReference>
<feature type="compositionally biased region" description="Acidic residues" evidence="1">
    <location>
        <begin position="1083"/>
        <end position="1107"/>
    </location>
</feature>
<evidence type="ECO:0000313" key="3">
    <source>
        <dbReference type="EMBL" id="KAK8866750.1"/>
    </source>
</evidence>
<dbReference type="InterPro" id="IPR002013">
    <property type="entry name" value="SAC_dom"/>
</dbReference>
<gene>
    <name evidence="3" type="ORF">M9Y10_009718</name>
</gene>
<proteinExistence type="predicted"/>
<reference evidence="3 4" key="1">
    <citation type="submission" date="2024-04" db="EMBL/GenBank/DDBJ databases">
        <title>Tritrichomonas musculus Genome.</title>
        <authorList>
            <person name="Alves-Ferreira E."/>
            <person name="Grigg M."/>
            <person name="Lorenzi H."/>
            <person name="Galac M."/>
        </authorList>
    </citation>
    <scope>NUCLEOTIDE SEQUENCE [LARGE SCALE GENOMIC DNA]</scope>
    <source>
        <strain evidence="3 4">EAF2021</strain>
    </source>
</reference>
<feature type="domain" description="SAC" evidence="2">
    <location>
        <begin position="174"/>
        <end position="571"/>
    </location>
</feature>
<sequence>MSSSPVSLFDSPKLQTAYLIVSAEPISSNKTYVFSIDKNTGGIYHAGIPNIDIFSNQESASQYLSSIFNIEINSNKKVGNNQPNFKGIGQSLIGATIYEEKDTMTKQLVIVCVQDHEVITTLFNQPIYKILEVSYTFFELNPKSVLSTSTQSYLHFNSFNQLLKSKQITRKDSFLNFDLRNNHFYCPTLDMNSHFPYPQNIISNGSFCWNKRFLIPFEENNCIKACIIVLQGGVYKYDQSPNASITYVVKRSSMFPGTRYNARGLKVTSSKIVEPANECECELIFSDGNYYYSQTWRRGSPPLFWKTESGLLTASHVLSSNASEMTPIYFYQHIIKRFRSSRIHIVSLLSNKEGSHERSFNDAYEQGVRKVLFTTNLSNLNDDGHETVGFNFSRFDINNLLSNHDTNAIASTFFKMLQDDVSCSNFTKVSIETGIIEGNDDDIYSPSQLNQNENDENITSSDPTDILVKKLNFDIIPIDTPNKQSVIFRFNCADSLDRTNVGTFFYSVLITAKYAFQNNISSFLTEGSSQSNTDSTDLWKNPLSYLNQQVIDFLIDSFVTSGNVISQLYTDTNAIKSQVIKDTQAVGAPASTSNYSLSLWHIDDFMISFLRRCKNTFSDPIRQHSIEEWTRTFKLKNPRFVLDQQHIAICHSHLNGEDKSSYKIDHSIFEINEKDFVLSSSKDIVAMFPEPLFLYQISFLVLRRNINENVTMTLRIGNDNRSSSIFFKDLLIPIITDKNASKSRNENDCFVWVTYNLRKIAKYSNMFPVEPESLRPALFVSIRFECPNKQIHQWKRNFRIGNIKFVVKKPSTSYLFNFSNPMIKKNNNNNDQSENISKHRYILTGKPVPVNGVHLDQRIKKIYDKTFSSFKNYFDNSKNANNRSGSFLSKLIHSGSSEYYMDMSSLPEMGELMMTMMRWIKYGISDYNRYSEMVKHKANPWVFDLSSRMHSQNDPNKCPFCGRKTKAEEIINKLKLIKEEQNSNKKNNNANNNNNNLNDRELLRKSTVYMPNPVFPLFYIKTINSDSILNNTNNVTFLCEECSKYYNDLINYENKKYKAKQSKNKKQDVDNENNNNNIISSINDDEETDDYMNENDLGDTGNEDEDDLTAQSNIISSHIDNFVNISDISDVQQSYLPAFFNSNFCHFDDIPVPLNLNEMGRIYDSPSKTPTKNLTAALYASFLPQQPNNDDSCAHIVGNFAEFSVCFVASVNPTEVNFLLNEPLKNPFDFIVNVPGVKENVATLSSSPSSSKQLSYEIKIPKHTSGNVRYIQSMIFKFKPKSDKKSEKSSLDISLKMINITGFIEKVRPNNLNLNYNENDNSNNPIYIASSDNYNVNDDDEDLDSLDSLNSSKEVFQLPKFNLTKNGEWNMILRNQSFHVPDSFPCNFKVYGVAISISQKKFIGGIPQSIIICFYKKNTLVHMVPIILPSDVSEMGYIDRGDKNQSQGPGVWISSLFSSSPQMDCFYFPISNIVYNRFDFDNVNVFYIGRTTSVNPLNIMFF</sequence>
<dbReference type="Proteomes" id="UP001470230">
    <property type="component" value="Unassembled WGS sequence"/>
</dbReference>
<feature type="compositionally biased region" description="Polar residues" evidence="1">
    <location>
        <begin position="445"/>
        <end position="461"/>
    </location>
</feature>
<protein>
    <recommendedName>
        <fullName evidence="2">SAC domain-containing protein</fullName>
    </recommendedName>
</protein>